<evidence type="ECO:0000256" key="6">
    <source>
        <dbReference type="RuleBase" id="RU361192"/>
    </source>
</evidence>
<reference evidence="7 8" key="2">
    <citation type="journal article" date="2013" name="Genome Announc.">
        <title>Genome Sequence of Growth-Improving Paenibacillus mucilaginosus Strain KNP414.</title>
        <authorList>
            <person name="Lu J.J."/>
            <person name="Wang J.F."/>
            <person name="Hu X.F."/>
        </authorList>
    </citation>
    <scope>NUCLEOTIDE SEQUENCE [LARGE SCALE GENOMIC DNA]</scope>
    <source>
        <strain evidence="7 8">KNP414</strain>
    </source>
</reference>
<name>F8F530_PAEMK</name>
<dbReference type="HOGENOM" id="CLU_011259_2_3_9"/>
<evidence type="ECO:0000256" key="5">
    <source>
        <dbReference type="ARBA" id="ARBA00023295"/>
    </source>
</evidence>
<feature type="signal peptide" evidence="6">
    <location>
        <begin position="1"/>
        <end position="25"/>
    </location>
</feature>
<evidence type="ECO:0000313" key="7">
    <source>
        <dbReference type="EMBL" id="AEI40760.1"/>
    </source>
</evidence>
<comment type="catalytic activity">
    <reaction evidence="1 6">
        <text>The enzyme specifically hydrolyzes (1-&gt;4)-beta-D-galactosidic linkages in type I arabinogalactans.</text>
        <dbReference type="EC" id="3.2.1.89"/>
    </reaction>
</comment>
<dbReference type="Pfam" id="PF07745">
    <property type="entry name" value="Glyco_hydro_53"/>
    <property type="match status" value="1"/>
</dbReference>
<dbReference type="AlphaFoldDB" id="F8F530"/>
<dbReference type="EC" id="3.2.1.89" evidence="3 6"/>
<dbReference type="GO" id="GO:0031218">
    <property type="term" value="F:arabinogalactan endo-1,4-beta-galactosidase activity"/>
    <property type="evidence" value="ECO:0007669"/>
    <property type="project" value="UniProtKB-EC"/>
</dbReference>
<comment type="similarity">
    <text evidence="2 6">Belongs to the glycosyl hydrolase 53 family.</text>
</comment>
<dbReference type="PATRIC" id="fig|1036673.3.peg.1976"/>
<dbReference type="SUPFAM" id="SSF51445">
    <property type="entry name" value="(Trans)glycosidases"/>
    <property type="match status" value="1"/>
</dbReference>
<dbReference type="EMBL" id="CP002869">
    <property type="protein sequence ID" value="AEI40760.1"/>
    <property type="molecule type" value="Genomic_DNA"/>
</dbReference>
<dbReference type="Gene3D" id="3.20.20.80">
    <property type="entry name" value="Glycosidases"/>
    <property type="match status" value="1"/>
</dbReference>
<keyword evidence="4 6" id="KW-0378">Hydrolase</keyword>
<dbReference type="PANTHER" id="PTHR34983">
    <property type="entry name" value="ARABINOGALACTAN ENDO-BETA-1,4-GALACTANASE A"/>
    <property type="match status" value="1"/>
</dbReference>
<keyword evidence="5 6" id="KW-0326">Glycosidase</keyword>
<evidence type="ECO:0000256" key="2">
    <source>
        <dbReference type="ARBA" id="ARBA00010687"/>
    </source>
</evidence>
<sequence>MYTLINLRKKMTAVFALLLTFCLLAAAVPQASSSLPQAEAAAAFAKGADISWVPGMEAQGKVWYDKNGVQRDILRILKEDYQMDSVRIRVWVNPNMSDYGNGYMNADNAAKLAKRAKDLGLRVMLTLHYSDSWADPGQQNKPAAWKTLTFQGLMDNVWAHTVSVMNKMKSYGVTPEWVQVGNETNNGMLWEDGKASVSMKNYAWLVNTGHNAVKSVSSTTKTVVHLANGYDNAVFRWNIGGLISNGANFDVVAVSLYPTSTDWSTKNTQTLANLNDMIASYGKEVIVSEVGMDYTQASAAKSFIADIKNKVRGIANGKGLGVFYWEPEASPGYNGGYNKGAWGTNGRPTVALDGFLN</sequence>
<protein>
    <recommendedName>
        <fullName evidence="3 6">Arabinogalactan endo-beta-1,4-galactanase</fullName>
        <ecNumber evidence="3 6">3.2.1.89</ecNumber>
    </recommendedName>
</protein>
<reference evidence="8" key="1">
    <citation type="submission" date="2011-06" db="EMBL/GenBank/DDBJ databases">
        <title>Complete genome sequence of Paenibacillus mucilaginosus KNP414.</title>
        <authorList>
            <person name="Wang J."/>
            <person name="Hu S."/>
            <person name="Hu X."/>
            <person name="Zhang B."/>
            <person name="Dong D."/>
            <person name="Zhang S."/>
            <person name="Zhao K."/>
            <person name="Wu D."/>
        </authorList>
    </citation>
    <scope>NUCLEOTIDE SEQUENCE [LARGE SCALE GENOMIC DNA]</scope>
    <source>
        <strain evidence="8">KNP414</strain>
    </source>
</reference>
<dbReference type="GO" id="GO:0015926">
    <property type="term" value="F:glucosidase activity"/>
    <property type="evidence" value="ECO:0007669"/>
    <property type="project" value="InterPro"/>
</dbReference>
<evidence type="ECO:0000256" key="4">
    <source>
        <dbReference type="ARBA" id="ARBA00022801"/>
    </source>
</evidence>
<organism evidence="7 8">
    <name type="scientific">Paenibacillus mucilaginosus (strain KNP414)</name>
    <dbReference type="NCBI Taxonomy" id="1036673"/>
    <lineage>
        <taxon>Bacteria</taxon>
        <taxon>Bacillati</taxon>
        <taxon>Bacillota</taxon>
        <taxon>Bacilli</taxon>
        <taxon>Bacillales</taxon>
        <taxon>Paenibacillaceae</taxon>
        <taxon>Paenibacillus</taxon>
    </lineage>
</organism>
<dbReference type="GO" id="GO:0045490">
    <property type="term" value="P:pectin catabolic process"/>
    <property type="evidence" value="ECO:0007669"/>
    <property type="project" value="TreeGrafter"/>
</dbReference>
<dbReference type="PANTHER" id="PTHR34983:SF1">
    <property type="entry name" value="ARABINOGALACTAN ENDO-BETA-1,4-GALACTANASE A"/>
    <property type="match status" value="1"/>
</dbReference>
<proteinExistence type="inferred from homology"/>
<evidence type="ECO:0000256" key="1">
    <source>
        <dbReference type="ARBA" id="ARBA00001695"/>
    </source>
</evidence>
<evidence type="ECO:0000313" key="8">
    <source>
        <dbReference type="Proteomes" id="UP000006620"/>
    </source>
</evidence>
<dbReference type="InterPro" id="IPR017853">
    <property type="entry name" value="GH"/>
</dbReference>
<dbReference type="InterPro" id="IPR011683">
    <property type="entry name" value="Glyco_hydro_53"/>
</dbReference>
<dbReference type="RefSeq" id="WP_013915921.1">
    <property type="nucleotide sequence ID" value="NC_015690.1"/>
</dbReference>
<gene>
    <name evidence="7" type="ordered locus">KNP414_02199</name>
</gene>
<dbReference type="Proteomes" id="UP000006620">
    <property type="component" value="Chromosome"/>
</dbReference>
<dbReference type="KEGG" id="pms:KNP414_02199"/>
<keyword evidence="6" id="KW-0732">Signal</keyword>
<evidence type="ECO:0000256" key="3">
    <source>
        <dbReference type="ARBA" id="ARBA00012556"/>
    </source>
</evidence>
<feature type="chain" id="PRO_5039763962" description="Arabinogalactan endo-beta-1,4-galactanase" evidence="6">
    <location>
        <begin position="26"/>
        <end position="357"/>
    </location>
</feature>
<accession>F8F530</accession>